<organism evidence="1 2">
    <name type="scientific">Haloterrigena salifodinae</name>
    <dbReference type="NCBI Taxonomy" id="2675099"/>
    <lineage>
        <taxon>Archaea</taxon>
        <taxon>Methanobacteriati</taxon>
        <taxon>Methanobacteriota</taxon>
        <taxon>Stenosarchaea group</taxon>
        <taxon>Halobacteria</taxon>
        <taxon>Halobacteriales</taxon>
        <taxon>Natrialbaceae</taxon>
        <taxon>Haloterrigena</taxon>
    </lineage>
</organism>
<proteinExistence type="predicted"/>
<dbReference type="RefSeq" id="WP_204748411.1">
    <property type="nucleotide sequence ID" value="NZ_CP069188.1"/>
</dbReference>
<accession>A0A8T8E2P5</accession>
<evidence type="ECO:0000313" key="1">
    <source>
        <dbReference type="EMBL" id="QRV16028.1"/>
    </source>
</evidence>
<dbReference type="GeneID" id="62874213"/>
<reference evidence="1 2" key="1">
    <citation type="submission" date="2021-01" db="EMBL/GenBank/DDBJ databases">
        <title>Genome Sequence and Methylation Pattern of Haloterrigena salifodinae BOL5-1, An Extremely Halophilic Archaeon from a Bolivian Salt Mine.</title>
        <authorList>
            <person name="DasSarma P."/>
            <person name="Anton B.P."/>
            <person name="DasSarma S.L."/>
            <person name="von Ehrenheim H.A.L."/>
            <person name="Martinez F.L."/>
            <person name="Guzman D."/>
            <person name="Roberts R.J."/>
            <person name="DasSarma S."/>
        </authorList>
    </citation>
    <scope>NUCLEOTIDE SEQUENCE [LARGE SCALE GENOMIC DNA]</scope>
    <source>
        <strain evidence="1 2">BOL5-1</strain>
    </source>
</reference>
<dbReference type="OrthoDB" id="383035at2157"/>
<sequence>MNLEEFLQQMLGGEEHIPPGLKVVATIVQSDKPRWTTEEMHETLGEEVSEACIRETFNRLAFLGILKHKSNSPYWYPKPEVLG</sequence>
<name>A0A8T8E2P5_9EURY</name>
<protein>
    <submittedName>
        <fullName evidence="1">Uncharacterized protein</fullName>
    </submittedName>
</protein>
<evidence type="ECO:0000313" key="2">
    <source>
        <dbReference type="Proteomes" id="UP000637819"/>
    </source>
</evidence>
<dbReference type="EMBL" id="CP069188">
    <property type="protein sequence ID" value="QRV16028.1"/>
    <property type="molecule type" value="Genomic_DNA"/>
</dbReference>
<dbReference type="Proteomes" id="UP000637819">
    <property type="component" value="Chromosome"/>
</dbReference>
<keyword evidence="2" id="KW-1185">Reference proteome</keyword>
<dbReference type="AlphaFoldDB" id="A0A8T8E2P5"/>
<dbReference type="KEGG" id="hsal:JMJ58_03775"/>
<gene>
    <name evidence="1" type="ORF">JMJ58_03775</name>
</gene>